<organism evidence="1 2">
    <name type="scientific">Agrobacterium tumefaciens</name>
    <dbReference type="NCBI Taxonomy" id="358"/>
    <lineage>
        <taxon>Bacteria</taxon>
        <taxon>Pseudomonadati</taxon>
        <taxon>Pseudomonadota</taxon>
        <taxon>Alphaproteobacteria</taxon>
        <taxon>Hyphomicrobiales</taxon>
        <taxon>Rhizobiaceae</taxon>
        <taxon>Rhizobium/Agrobacterium group</taxon>
        <taxon>Agrobacterium</taxon>
        <taxon>Agrobacterium tumefaciens complex</taxon>
    </lineage>
</organism>
<gene>
    <name evidence="1" type="ORF">A7J57_21675</name>
</gene>
<evidence type="ECO:0000313" key="2">
    <source>
        <dbReference type="Proteomes" id="UP000077098"/>
    </source>
</evidence>
<proteinExistence type="predicted"/>
<dbReference type="EMBL" id="LXPS01000005">
    <property type="protein sequence ID" value="OAE48627.1"/>
    <property type="molecule type" value="Genomic_DNA"/>
</dbReference>
<dbReference type="Proteomes" id="UP000077098">
    <property type="component" value="Unassembled WGS sequence"/>
</dbReference>
<sequence>MRIEITSIHTRITSIKILRGIDAKDYSAGAVDHPCLKDGTDRPLFSAAHLATWPEEIAFLYINA</sequence>
<evidence type="ECO:0000313" key="1">
    <source>
        <dbReference type="EMBL" id="OAE48627.1"/>
    </source>
</evidence>
<name>A0A176XHU7_AGRTU</name>
<comment type="caution">
    <text evidence="1">The sequence shown here is derived from an EMBL/GenBank/DDBJ whole genome shotgun (WGS) entry which is preliminary data.</text>
</comment>
<protein>
    <submittedName>
        <fullName evidence="1">Uncharacterized protein</fullName>
    </submittedName>
</protein>
<reference evidence="1 2" key="1">
    <citation type="submission" date="2016-05" db="EMBL/GenBank/DDBJ databases">
        <authorList>
            <person name="Lavstsen T."/>
            <person name="Jespersen J.S."/>
        </authorList>
    </citation>
    <scope>NUCLEOTIDE SEQUENCE [LARGE SCALE GENOMIC DNA]</scope>
    <source>
        <strain evidence="1 2">KCJ1736</strain>
    </source>
</reference>
<accession>A0A176XHU7</accession>
<dbReference type="AlphaFoldDB" id="A0A176XHU7"/>